<name>A0A845AJ17_9SPHN</name>
<feature type="transmembrane region" description="Helical" evidence="5">
    <location>
        <begin position="128"/>
        <end position="157"/>
    </location>
</feature>
<dbReference type="GO" id="GO:0016020">
    <property type="term" value="C:membrane"/>
    <property type="evidence" value="ECO:0007669"/>
    <property type="project" value="UniProtKB-SubCell"/>
</dbReference>
<keyword evidence="3 5" id="KW-1133">Transmembrane helix</keyword>
<sequence length="227" mass="24515">MEPALTSLLAASIAFVGTHFALSHPLRAPLVRAIGETGFMLLYSLVAFATLGWMVLAFRAAPAGDLGGATGEIGWIIATVLTLPALVLLFGAFWKNPAMPAPGADALAASREPTGAFLTTRHPMMWGFALWAIAHIVLWWDWRTVILAGAVLVLALVGAHLQDRKKAALMGEGWAAWEARTSYWPRLSQLPRAGGMLWLTAIVGWLVFTWVHISSAGVPAGIWRWLL</sequence>
<comment type="caution">
    <text evidence="7">The sequence shown here is derived from an EMBL/GenBank/DDBJ whole genome shotgun (WGS) entry which is preliminary data.</text>
</comment>
<organism evidence="7 8">
    <name type="scientific">Qipengyuania algicida</name>
    <dbReference type="NCBI Taxonomy" id="1836209"/>
    <lineage>
        <taxon>Bacteria</taxon>
        <taxon>Pseudomonadati</taxon>
        <taxon>Pseudomonadota</taxon>
        <taxon>Alphaproteobacteria</taxon>
        <taxon>Sphingomonadales</taxon>
        <taxon>Erythrobacteraceae</taxon>
        <taxon>Qipengyuania</taxon>
    </lineage>
</organism>
<keyword evidence="4 5" id="KW-0472">Membrane</keyword>
<dbReference type="RefSeq" id="WP_160753719.1">
    <property type="nucleotide sequence ID" value="NZ_WTYA01000008.1"/>
</dbReference>
<feature type="transmembrane region" description="Helical" evidence="5">
    <location>
        <begin position="73"/>
        <end position="94"/>
    </location>
</feature>
<dbReference type="Gene3D" id="1.20.120.1630">
    <property type="match status" value="1"/>
</dbReference>
<evidence type="ECO:0000313" key="7">
    <source>
        <dbReference type="EMBL" id="MXP29419.1"/>
    </source>
</evidence>
<reference evidence="7 8" key="1">
    <citation type="submission" date="2019-12" db="EMBL/GenBank/DDBJ databases">
        <title>Genomic-based taxomic classification of the family Erythrobacteraceae.</title>
        <authorList>
            <person name="Xu L."/>
        </authorList>
    </citation>
    <scope>NUCLEOTIDE SEQUENCE [LARGE SCALE GENOMIC DNA]</scope>
    <source>
        <strain evidence="7 8">KEMB 9005-328</strain>
    </source>
</reference>
<feature type="domain" description="NnrU" evidence="6">
    <location>
        <begin position="8"/>
        <end position="219"/>
    </location>
</feature>
<evidence type="ECO:0000256" key="1">
    <source>
        <dbReference type="ARBA" id="ARBA00004141"/>
    </source>
</evidence>
<dbReference type="Pfam" id="PF07298">
    <property type="entry name" value="NnrU"/>
    <property type="match status" value="1"/>
</dbReference>
<dbReference type="EMBL" id="WTYA01000008">
    <property type="protein sequence ID" value="MXP29419.1"/>
    <property type="molecule type" value="Genomic_DNA"/>
</dbReference>
<evidence type="ECO:0000256" key="2">
    <source>
        <dbReference type="ARBA" id="ARBA00022692"/>
    </source>
</evidence>
<feature type="transmembrane region" description="Helical" evidence="5">
    <location>
        <begin position="196"/>
        <end position="222"/>
    </location>
</feature>
<accession>A0A845AJ17</accession>
<dbReference type="AlphaFoldDB" id="A0A845AJ17"/>
<keyword evidence="2 5" id="KW-0812">Transmembrane</keyword>
<evidence type="ECO:0000256" key="4">
    <source>
        <dbReference type="ARBA" id="ARBA00023136"/>
    </source>
</evidence>
<dbReference type="Proteomes" id="UP000439780">
    <property type="component" value="Unassembled WGS sequence"/>
</dbReference>
<evidence type="ECO:0000256" key="5">
    <source>
        <dbReference type="SAM" id="Phobius"/>
    </source>
</evidence>
<dbReference type="InterPro" id="IPR009915">
    <property type="entry name" value="NnrU_dom"/>
</dbReference>
<evidence type="ECO:0000259" key="6">
    <source>
        <dbReference type="Pfam" id="PF07298"/>
    </source>
</evidence>
<feature type="transmembrane region" description="Helical" evidence="5">
    <location>
        <begin position="39"/>
        <end position="61"/>
    </location>
</feature>
<proteinExistence type="predicted"/>
<evidence type="ECO:0000313" key="8">
    <source>
        <dbReference type="Proteomes" id="UP000439780"/>
    </source>
</evidence>
<protein>
    <submittedName>
        <fullName evidence="7">MFS transporter</fullName>
    </submittedName>
</protein>
<gene>
    <name evidence="7" type="ORF">GRI58_11355</name>
</gene>
<evidence type="ECO:0000256" key="3">
    <source>
        <dbReference type="ARBA" id="ARBA00022989"/>
    </source>
</evidence>
<comment type="subcellular location">
    <subcellularLocation>
        <location evidence="1">Membrane</location>
        <topology evidence="1">Multi-pass membrane protein</topology>
    </subcellularLocation>
</comment>
<dbReference type="OrthoDB" id="7828645at2"/>
<keyword evidence="8" id="KW-1185">Reference proteome</keyword>